<protein>
    <recommendedName>
        <fullName evidence="3">NAD-dependent epimerase/dehydratase domain-containing protein</fullName>
    </recommendedName>
</protein>
<name>A0A550CPH1_9AGAR</name>
<dbReference type="Proteomes" id="UP000320762">
    <property type="component" value="Unassembled WGS sequence"/>
</dbReference>
<dbReference type="PANTHER" id="PTHR43103">
    <property type="entry name" value="NUCLEOSIDE-DIPHOSPHATE-SUGAR EPIMERASE"/>
    <property type="match status" value="1"/>
</dbReference>
<organism evidence="4 5">
    <name type="scientific">Schizophyllum amplum</name>
    <dbReference type="NCBI Taxonomy" id="97359"/>
    <lineage>
        <taxon>Eukaryota</taxon>
        <taxon>Fungi</taxon>
        <taxon>Dikarya</taxon>
        <taxon>Basidiomycota</taxon>
        <taxon>Agaricomycotina</taxon>
        <taxon>Agaricomycetes</taxon>
        <taxon>Agaricomycetidae</taxon>
        <taxon>Agaricales</taxon>
        <taxon>Schizophyllaceae</taxon>
        <taxon>Schizophyllum</taxon>
    </lineage>
</organism>
<evidence type="ECO:0000313" key="5">
    <source>
        <dbReference type="Proteomes" id="UP000320762"/>
    </source>
</evidence>
<feature type="domain" description="NAD-dependent epimerase/dehydratase" evidence="3">
    <location>
        <begin position="5"/>
        <end position="205"/>
    </location>
</feature>
<dbReference type="InterPro" id="IPR001509">
    <property type="entry name" value="Epimerase_deHydtase"/>
</dbReference>
<evidence type="ECO:0000256" key="2">
    <source>
        <dbReference type="ARBA" id="ARBA00023277"/>
    </source>
</evidence>
<comment type="caution">
    <text evidence="4">The sequence shown here is derived from an EMBL/GenBank/DDBJ whole genome shotgun (WGS) entry which is preliminary data.</text>
</comment>
<dbReference type="InterPro" id="IPR036291">
    <property type="entry name" value="NAD(P)-bd_dom_sf"/>
</dbReference>
<dbReference type="EMBL" id="VDMD01000003">
    <property type="protein sequence ID" value="TRM66701.1"/>
    <property type="molecule type" value="Genomic_DNA"/>
</dbReference>
<evidence type="ECO:0000256" key="1">
    <source>
        <dbReference type="ARBA" id="ARBA00022857"/>
    </source>
</evidence>
<proteinExistence type="predicted"/>
<keyword evidence="1" id="KW-0521">NADP</keyword>
<dbReference type="AlphaFoldDB" id="A0A550CPH1"/>
<accession>A0A550CPH1</accession>
<reference evidence="4 5" key="1">
    <citation type="journal article" date="2019" name="New Phytol.">
        <title>Comparative genomics reveals unique wood-decay strategies and fruiting body development in the Schizophyllaceae.</title>
        <authorList>
            <person name="Almasi E."/>
            <person name="Sahu N."/>
            <person name="Krizsan K."/>
            <person name="Balint B."/>
            <person name="Kovacs G.M."/>
            <person name="Kiss B."/>
            <person name="Cseklye J."/>
            <person name="Drula E."/>
            <person name="Henrissat B."/>
            <person name="Nagy I."/>
            <person name="Chovatia M."/>
            <person name="Adam C."/>
            <person name="LaButti K."/>
            <person name="Lipzen A."/>
            <person name="Riley R."/>
            <person name="Grigoriev I.V."/>
            <person name="Nagy L.G."/>
        </authorList>
    </citation>
    <scope>NUCLEOTIDE SEQUENCE [LARGE SCALE GENOMIC DNA]</scope>
    <source>
        <strain evidence="4 5">NL-1724</strain>
    </source>
</reference>
<keyword evidence="5" id="KW-1185">Reference proteome</keyword>
<sequence length="337" mass="36308">MSTTILITGSAGWLGGILSKAIIEDGKTPNPQFILADIVEPKPPAGVKSVTIKADLTNRAEIDKLFKTELGVPDVIYCLHGIMSRGSEDNFDLGLKVNVDSIRYMLEAARDHGKQKGGAPIKFIFTSSLAVYGGPLPEVVTPDTIATPEGSYGMGKLSSELLVNEFSRRGFVDGRIIRLPTIVVRPGVPSAATSAFISGIIREPLKGIEAICPVGDSIDSPELELAAWVASPETTIKNFVIAMQVPAEKMFKHTRVVCLPGFTVTVREELKALETVAGKDALKLLKFQDDPINRRIVSSWPACFDNSYPLSLGFVVDKGGMVPIVEQFKRDVEAGIA</sequence>
<gene>
    <name evidence="4" type="ORF">BD626DRAFT_396391</name>
</gene>
<dbReference type="CDD" id="cd05238">
    <property type="entry name" value="Gne_like_SDR_e"/>
    <property type="match status" value="1"/>
</dbReference>
<dbReference type="OrthoDB" id="16464at2759"/>
<keyword evidence="2" id="KW-0119">Carbohydrate metabolism</keyword>
<evidence type="ECO:0000313" key="4">
    <source>
        <dbReference type="EMBL" id="TRM66701.1"/>
    </source>
</evidence>
<dbReference type="SUPFAM" id="SSF51735">
    <property type="entry name" value="NAD(P)-binding Rossmann-fold domains"/>
    <property type="match status" value="1"/>
</dbReference>
<dbReference type="Gene3D" id="3.40.50.720">
    <property type="entry name" value="NAD(P)-binding Rossmann-like Domain"/>
    <property type="match status" value="1"/>
</dbReference>
<dbReference type="PANTHER" id="PTHR43103:SF3">
    <property type="entry name" value="ADP-L-GLYCERO-D-MANNO-HEPTOSE-6-EPIMERASE"/>
    <property type="match status" value="1"/>
</dbReference>
<evidence type="ECO:0000259" key="3">
    <source>
        <dbReference type="Pfam" id="PF01370"/>
    </source>
</evidence>
<dbReference type="Pfam" id="PF01370">
    <property type="entry name" value="Epimerase"/>
    <property type="match status" value="1"/>
</dbReference>
<dbReference type="Gene3D" id="3.90.25.10">
    <property type="entry name" value="UDP-galactose 4-epimerase, domain 1"/>
    <property type="match status" value="1"/>
</dbReference>
<dbReference type="STRING" id="97359.A0A550CPH1"/>